<reference evidence="3" key="1">
    <citation type="submission" date="2021-03" db="EMBL/GenBank/DDBJ databases">
        <title>Whole genome sequence of Jiella sp. CQZ9-1.</title>
        <authorList>
            <person name="Tuo L."/>
        </authorList>
    </citation>
    <scope>NUCLEOTIDE SEQUENCE</scope>
    <source>
        <strain evidence="3">CQZ9-1</strain>
    </source>
</reference>
<dbReference type="Pfam" id="PF21360">
    <property type="entry name" value="PylC-like_N"/>
    <property type="match status" value="1"/>
</dbReference>
<dbReference type="Gene3D" id="3.30.470.20">
    <property type="entry name" value="ATP-grasp fold, B domain"/>
    <property type="match status" value="1"/>
</dbReference>
<keyword evidence="1" id="KW-0067">ATP-binding</keyword>
<dbReference type="InterPro" id="IPR048764">
    <property type="entry name" value="PylC_N"/>
</dbReference>
<proteinExistence type="predicted"/>
<dbReference type="Pfam" id="PF02655">
    <property type="entry name" value="ATP-grasp_3"/>
    <property type="match status" value="1"/>
</dbReference>
<evidence type="ECO:0000256" key="1">
    <source>
        <dbReference type="PROSITE-ProRule" id="PRU00409"/>
    </source>
</evidence>
<name>A0A939FZV0_9HYPH</name>
<gene>
    <name evidence="3" type="ORF">J1C48_10610</name>
</gene>
<dbReference type="Gene3D" id="3.30.1490.20">
    <property type="entry name" value="ATP-grasp fold, A domain"/>
    <property type="match status" value="1"/>
</dbReference>
<dbReference type="GO" id="GO:0005524">
    <property type="term" value="F:ATP binding"/>
    <property type="evidence" value="ECO:0007669"/>
    <property type="project" value="UniProtKB-UniRule"/>
</dbReference>
<dbReference type="EMBL" id="JAFMPP010000008">
    <property type="protein sequence ID" value="MBO0663028.1"/>
    <property type="molecule type" value="Genomic_DNA"/>
</dbReference>
<dbReference type="InterPro" id="IPR011761">
    <property type="entry name" value="ATP-grasp"/>
</dbReference>
<dbReference type="InterPro" id="IPR003806">
    <property type="entry name" value="ATP-grasp_PylC-type"/>
</dbReference>
<dbReference type="SUPFAM" id="SSF56059">
    <property type="entry name" value="Glutathione synthetase ATP-binding domain-like"/>
    <property type="match status" value="1"/>
</dbReference>
<dbReference type="GO" id="GO:0046872">
    <property type="term" value="F:metal ion binding"/>
    <property type="evidence" value="ECO:0007669"/>
    <property type="project" value="InterPro"/>
</dbReference>
<dbReference type="InterPro" id="IPR013815">
    <property type="entry name" value="ATP_grasp_subdomain_1"/>
</dbReference>
<protein>
    <submittedName>
        <fullName evidence="3">ATP-grasp domain-containing protein</fullName>
    </submittedName>
</protein>
<feature type="domain" description="ATP-grasp" evidence="2">
    <location>
        <begin position="94"/>
        <end position="263"/>
    </location>
</feature>
<dbReference type="Proteomes" id="UP000664122">
    <property type="component" value="Unassembled WGS sequence"/>
</dbReference>
<dbReference type="Gene3D" id="3.40.50.20">
    <property type="match status" value="1"/>
</dbReference>
<dbReference type="AlphaFoldDB" id="A0A939FZV0"/>
<evidence type="ECO:0000313" key="3">
    <source>
        <dbReference type="EMBL" id="MBO0663028.1"/>
    </source>
</evidence>
<keyword evidence="1" id="KW-0547">Nucleotide-binding</keyword>
<sequence>MPLIVIACDMRPERSAACQIADAWHAVPRCDAPDYVDTLLAIVKEFRIDLVVPTIDPELFALAARRDEFAALGARVHVSAPEVVSVARDKHLTAAVLAAGGIPVPLTRQLGDADPRLCFPMMMKPSGGSASRGLQVIHRAADIPRKTAEPMVLQQLLNGPEFTTNIFVDQQGVLRSAVTHRRLSVRAGEVEKGRTDRDPRFWNLAEAIVAALPGARGVLCFQTIDDEDAGLCVFEINARFGGGYPLAHEAGAPFTQWLLEELCEIPCTAHDDWRGAVTMLRYDAAVFQG</sequence>
<evidence type="ECO:0000313" key="4">
    <source>
        <dbReference type="Proteomes" id="UP000664122"/>
    </source>
</evidence>
<comment type="caution">
    <text evidence="3">The sequence shown here is derived from an EMBL/GenBank/DDBJ whole genome shotgun (WGS) entry which is preliminary data.</text>
</comment>
<organism evidence="3 4">
    <name type="scientific">Jiella flava</name>
    <dbReference type="NCBI Taxonomy" id="2816857"/>
    <lineage>
        <taxon>Bacteria</taxon>
        <taxon>Pseudomonadati</taxon>
        <taxon>Pseudomonadota</taxon>
        <taxon>Alphaproteobacteria</taxon>
        <taxon>Hyphomicrobiales</taxon>
        <taxon>Aurantimonadaceae</taxon>
        <taxon>Jiella</taxon>
    </lineage>
</organism>
<accession>A0A939FZV0</accession>
<dbReference type="PROSITE" id="PS50975">
    <property type="entry name" value="ATP_GRASP"/>
    <property type="match status" value="1"/>
</dbReference>
<evidence type="ECO:0000259" key="2">
    <source>
        <dbReference type="PROSITE" id="PS50975"/>
    </source>
</evidence>
<keyword evidence="4" id="KW-1185">Reference proteome</keyword>